<evidence type="ECO:0000259" key="5">
    <source>
        <dbReference type="Pfam" id="PF08281"/>
    </source>
</evidence>
<sequence>MASDKELADFLAGVERRAFKQTVYAVRDDDASLDIVQDAMIKLAEKYADRPAAELPLLFQRILQNAMHDYFRRAKVRNTWVSLFSSLGSADDDEFDPLETFEAQPGSVGAESNEQKLEREQVLQLIDNEIQKLPARQREAFLMRYWEDMDVAETAAAMGCSEGSVKTHCSRAAHTLAQALKAKGITL</sequence>
<dbReference type="InterPro" id="IPR036388">
    <property type="entry name" value="WH-like_DNA-bd_sf"/>
</dbReference>
<organism evidence="6 7">
    <name type="scientific">Paraburkholderia ribeironis</name>
    <dbReference type="NCBI Taxonomy" id="1247936"/>
    <lineage>
        <taxon>Bacteria</taxon>
        <taxon>Pseudomonadati</taxon>
        <taxon>Pseudomonadota</taxon>
        <taxon>Betaproteobacteria</taxon>
        <taxon>Burkholderiales</taxon>
        <taxon>Burkholderiaceae</taxon>
        <taxon>Paraburkholderia</taxon>
    </lineage>
</organism>
<dbReference type="RefSeq" id="WP_094780062.1">
    <property type="nucleotide sequence ID" value="NZ_CYGX02000027.1"/>
</dbReference>
<dbReference type="InterPro" id="IPR013249">
    <property type="entry name" value="RNA_pol_sigma70_r4_t2"/>
</dbReference>
<keyword evidence="4" id="KW-0804">Transcription</keyword>
<reference evidence="6 7" key="1">
    <citation type="submission" date="2016-12" db="EMBL/GenBank/DDBJ databases">
        <authorList>
            <person name="Song W.-J."/>
            <person name="Kurnit D.M."/>
        </authorList>
    </citation>
    <scope>NUCLEOTIDE SEQUENCE [LARGE SCALE GENOMIC DNA]</scope>
    <source>
        <strain evidence="6 7">STM7296</strain>
    </source>
</reference>
<evidence type="ECO:0000313" key="7">
    <source>
        <dbReference type="Proteomes" id="UP000187012"/>
    </source>
</evidence>
<gene>
    <name evidence="6" type="ORF">BN2475_270174</name>
</gene>
<dbReference type="GO" id="GO:0006352">
    <property type="term" value="P:DNA-templated transcription initiation"/>
    <property type="evidence" value="ECO:0007669"/>
    <property type="project" value="InterPro"/>
</dbReference>
<dbReference type="GO" id="GO:0003677">
    <property type="term" value="F:DNA binding"/>
    <property type="evidence" value="ECO:0007669"/>
    <property type="project" value="InterPro"/>
</dbReference>
<dbReference type="SUPFAM" id="SSF88946">
    <property type="entry name" value="Sigma2 domain of RNA polymerase sigma factors"/>
    <property type="match status" value="1"/>
</dbReference>
<dbReference type="CDD" id="cd06171">
    <property type="entry name" value="Sigma70_r4"/>
    <property type="match status" value="1"/>
</dbReference>
<dbReference type="AlphaFoldDB" id="A0A1N7S0S3"/>
<dbReference type="Proteomes" id="UP000187012">
    <property type="component" value="Unassembled WGS sequence"/>
</dbReference>
<comment type="similarity">
    <text evidence="1">Belongs to the sigma-70 factor family. ECF subfamily.</text>
</comment>
<evidence type="ECO:0000313" key="6">
    <source>
        <dbReference type="EMBL" id="SIT40934.1"/>
    </source>
</evidence>
<protein>
    <submittedName>
        <fullName evidence="6">RNA polymerase sigma factor, sigma-70 family</fullName>
    </submittedName>
</protein>
<dbReference type="GO" id="GO:0016987">
    <property type="term" value="F:sigma factor activity"/>
    <property type="evidence" value="ECO:0007669"/>
    <property type="project" value="UniProtKB-KW"/>
</dbReference>
<dbReference type="NCBIfam" id="TIGR02937">
    <property type="entry name" value="sigma70-ECF"/>
    <property type="match status" value="1"/>
</dbReference>
<dbReference type="InterPro" id="IPR013324">
    <property type="entry name" value="RNA_pol_sigma_r3/r4-like"/>
</dbReference>
<evidence type="ECO:0000256" key="2">
    <source>
        <dbReference type="ARBA" id="ARBA00023015"/>
    </source>
</evidence>
<dbReference type="PANTHER" id="PTHR43133:SF64">
    <property type="entry name" value="ECF SIGMA FACTOR"/>
    <property type="match status" value="1"/>
</dbReference>
<keyword evidence="2" id="KW-0805">Transcription regulation</keyword>
<dbReference type="OrthoDB" id="9783733at2"/>
<keyword evidence="7" id="KW-1185">Reference proteome</keyword>
<evidence type="ECO:0000256" key="4">
    <source>
        <dbReference type="ARBA" id="ARBA00023163"/>
    </source>
</evidence>
<proteinExistence type="inferred from homology"/>
<dbReference type="Pfam" id="PF08281">
    <property type="entry name" value="Sigma70_r4_2"/>
    <property type="match status" value="1"/>
</dbReference>
<name>A0A1N7S0S3_9BURK</name>
<dbReference type="PANTHER" id="PTHR43133">
    <property type="entry name" value="RNA POLYMERASE ECF-TYPE SIGMA FACTO"/>
    <property type="match status" value="1"/>
</dbReference>
<dbReference type="InterPro" id="IPR014284">
    <property type="entry name" value="RNA_pol_sigma-70_dom"/>
</dbReference>
<evidence type="ECO:0000256" key="1">
    <source>
        <dbReference type="ARBA" id="ARBA00010641"/>
    </source>
</evidence>
<dbReference type="SUPFAM" id="SSF88659">
    <property type="entry name" value="Sigma3 and sigma4 domains of RNA polymerase sigma factors"/>
    <property type="match status" value="1"/>
</dbReference>
<dbReference type="STRING" id="1247936.BN2475_270174"/>
<dbReference type="EMBL" id="CYGX02000027">
    <property type="protein sequence ID" value="SIT40934.1"/>
    <property type="molecule type" value="Genomic_DNA"/>
</dbReference>
<dbReference type="InterPro" id="IPR013325">
    <property type="entry name" value="RNA_pol_sigma_r2"/>
</dbReference>
<feature type="domain" description="RNA polymerase sigma factor 70 region 4 type 2" evidence="5">
    <location>
        <begin position="124"/>
        <end position="172"/>
    </location>
</feature>
<dbReference type="NCBIfam" id="NF006550">
    <property type="entry name" value="PRK09047.1"/>
    <property type="match status" value="1"/>
</dbReference>
<dbReference type="InterPro" id="IPR039425">
    <property type="entry name" value="RNA_pol_sigma-70-like"/>
</dbReference>
<evidence type="ECO:0000256" key="3">
    <source>
        <dbReference type="ARBA" id="ARBA00023082"/>
    </source>
</evidence>
<dbReference type="Gene3D" id="1.10.10.10">
    <property type="entry name" value="Winged helix-like DNA-binding domain superfamily/Winged helix DNA-binding domain"/>
    <property type="match status" value="1"/>
</dbReference>
<keyword evidence="3" id="KW-0731">Sigma factor</keyword>
<accession>A0A1N7S0S3</accession>